<evidence type="ECO:0000256" key="1">
    <source>
        <dbReference type="SAM" id="MobiDB-lite"/>
    </source>
</evidence>
<evidence type="ECO:0000313" key="3">
    <source>
        <dbReference type="Proteomes" id="UP000325598"/>
    </source>
</evidence>
<sequence>MQRPILGKMSDDMPPQKPCPDCGGRGTVEWETPMGDAVTTQCSGCGGTGTVLA</sequence>
<reference evidence="2 3" key="1">
    <citation type="submission" date="2019-10" db="EMBL/GenBank/DDBJ databases">
        <title>Whole genome shotgun sequence of Streptomyces angustmyceticus NBRC 3934.</title>
        <authorList>
            <person name="Hosoyama A."/>
            <person name="Ichikawa N."/>
            <person name="Kimura A."/>
            <person name="Kitahashi Y."/>
            <person name="Komaki H."/>
            <person name="Uohara A."/>
        </authorList>
    </citation>
    <scope>NUCLEOTIDE SEQUENCE [LARGE SCALE GENOMIC DNA]</scope>
    <source>
        <strain evidence="2 3">NBRC 3934</strain>
    </source>
</reference>
<proteinExistence type="predicted"/>
<protein>
    <submittedName>
        <fullName evidence="2">Uncharacterized protein</fullName>
    </submittedName>
</protein>
<comment type="caution">
    <text evidence="2">The sequence shown here is derived from an EMBL/GenBank/DDBJ whole genome shotgun (WGS) entry which is preliminary data.</text>
</comment>
<dbReference type="Gene3D" id="2.10.230.10">
    <property type="entry name" value="Heat shock protein DnaJ, cysteine-rich domain"/>
    <property type="match status" value="1"/>
</dbReference>
<keyword evidence="3" id="KW-1185">Reference proteome</keyword>
<feature type="region of interest" description="Disordered" evidence="1">
    <location>
        <begin position="1"/>
        <end position="26"/>
    </location>
</feature>
<dbReference type="SUPFAM" id="SSF57938">
    <property type="entry name" value="DnaJ/Hsp40 cysteine-rich domain"/>
    <property type="match status" value="1"/>
</dbReference>
<dbReference type="AlphaFoldDB" id="A0A5J4LN91"/>
<dbReference type="EMBL" id="BLAG01000016">
    <property type="protein sequence ID" value="GES32949.1"/>
    <property type="molecule type" value="Genomic_DNA"/>
</dbReference>
<evidence type="ECO:0000313" key="2">
    <source>
        <dbReference type="EMBL" id="GES32949.1"/>
    </source>
</evidence>
<gene>
    <name evidence="2" type="ORF">San01_54370</name>
</gene>
<dbReference type="InterPro" id="IPR036410">
    <property type="entry name" value="HSP_DnaJ_Cys-rich_dom_sf"/>
</dbReference>
<organism evidence="2 3">
    <name type="scientific">Streptomyces angustmyceticus</name>
    <dbReference type="NCBI Taxonomy" id="285578"/>
    <lineage>
        <taxon>Bacteria</taxon>
        <taxon>Bacillati</taxon>
        <taxon>Actinomycetota</taxon>
        <taxon>Actinomycetes</taxon>
        <taxon>Kitasatosporales</taxon>
        <taxon>Streptomycetaceae</taxon>
        <taxon>Streptomyces</taxon>
    </lineage>
</organism>
<accession>A0A5J4LN91</accession>
<name>A0A5J4LN91_9ACTN</name>
<dbReference type="Proteomes" id="UP000325598">
    <property type="component" value="Unassembled WGS sequence"/>
</dbReference>